<evidence type="ECO:0000313" key="3">
    <source>
        <dbReference type="Proteomes" id="UP000479710"/>
    </source>
</evidence>
<dbReference type="OrthoDB" id="690316at2759"/>
<comment type="caution">
    <text evidence="2">The sequence shown here is derived from an EMBL/GenBank/DDBJ whole genome shotgun (WGS) entry which is preliminary data.</text>
</comment>
<gene>
    <name evidence="2" type="ORF">E2562_009904</name>
</gene>
<protein>
    <submittedName>
        <fullName evidence="2">Uncharacterized protein</fullName>
    </submittedName>
</protein>
<proteinExistence type="predicted"/>
<keyword evidence="3" id="KW-1185">Reference proteome</keyword>
<organism evidence="2 3">
    <name type="scientific">Oryza meyeriana var. granulata</name>
    <dbReference type="NCBI Taxonomy" id="110450"/>
    <lineage>
        <taxon>Eukaryota</taxon>
        <taxon>Viridiplantae</taxon>
        <taxon>Streptophyta</taxon>
        <taxon>Embryophyta</taxon>
        <taxon>Tracheophyta</taxon>
        <taxon>Spermatophyta</taxon>
        <taxon>Magnoliopsida</taxon>
        <taxon>Liliopsida</taxon>
        <taxon>Poales</taxon>
        <taxon>Poaceae</taxon>
        <taxon>BOP clade</taxon>
        <taxon>Oryzoideae</taxon>
        <taxon>Oryzeae</taxon>
        <taxon>Oryzinae</taxon>
        <taxon>Oryza</taxon>
        <taxon>Oryza meyeriana</taxon>
    </lineage>
</organism>
<dbReference type="AlphaFoldDB" id="A0A6G1BV12"/>
<dbReference type="Proteomes" id="UP000479710">
    <property type="component" value="Unassembled WGS sequence"/>
</dbReference>
<evidence type="ECO:0000313" key="2">
    <source>
        <dbReference type="EMBL" id="KAF0891494.1"/>
    </source>
</evidence>
<evidence type="ECO:0000256" key="1">
    <source>
        <dbReference type="SAM" id="MobiDB-lite"/>
    </source>
</evidence>
<dbReference type="EMBL" id="SPHZ02000011">
    <property type="protein sequence ID" value="KAF0891494.1"/>
    <property type="molecule type" value="Genomic_DNA"/>
</dbReference>
<reference evidence="2 3" key="1">
    <citation type="submission" date="2019-11" db="EMBL/GenBank/DDBJ databases">
        <title>Whole genome sequence of Oryza granulata.</title>
        <authorList>
            <person name="Li W."/>
        </authorList>
    </citation>
    <scope>NUCLEOTIDE SEQUENCE [LARGE SCALE GENOMIC DNA]</scope>
    <source>
        <strain evidence="3">cv. Menghai</strain>
        <tissue evidence="2">Leaf</tissue>
    </source>
</reference>
<name>A0A6G1BV12_9ORYZ</name>
<sequence>MEARRRRAASAEATRRRLYSLLALAGDYLKYLFMKRGRLLGRVARRTLALILSSGAHGGRRHLSSSKHHHLAPKSSSVSTAPWPPCALAEHEFSCSNSPSPAFLAARRLQSRLKRGAISSSCFGALRAPAEEFINMFYEQLRAQSFPPAVFH</sequence>
<feature type="compositionally biased region" description="Basic residues" evidence="1">
    <location>
        <begin position="58"/>
        <end position="72"/>
    </location>
</feature>
<accession>A0A6G1BV12</accession>
<feature type="region of interest" description="Disordered" evidence="1">
    <location>
        <begin position="57"/>
        <end position="76"/>
    </location>
</feature>